<dbReference type="Ensembl" id="ENSSFAT00005050786.1">
    <property type="protein sequence ID" value="ENSSFAP00005049164.1"/>
    <property type="gene ID" value="ENSSFAG00005023791.1"/>
</dbReference>
<keyword evidence="5" id="KW-1185">Reference proteome</keyword>
<reference evidence="4" key="3">
    <citation type="submission" date="2025-09" db="UniProtKB">
        <authorList>
            <consortium name="Ensembl"/>
        </authorList>
    </citation>
    <scope>IDENTIFICATION</scope>
</reference>
<dbReference type="InterPro" id="IPR014716">
    <property type="entry name" value="Fibrinogen_a/b/g_C_1"/>
</dbReference>
<dbReference type="CDD" id="cd00087">
    <property type="entry name" value="FReD"/>
    <property type="match status" value="1"/>
</dbReference>
<evidence type="ECO:0000313" key="4">
    <source>
        <dbReference type="Ensembl" id="ENSSFAP00005049164.1"/>
    </source>
</evidence>
<dbReference type="AlphaFoldDB" id="A0A672J785"/>
<feature type="signal peptide" evidence="2">
    <location>
        <begin position="1"/>
        <end position="28"/>
    </location>
</feature>
<name>A0A672J785_SALFA</name>
<accession>A0A672J785</accession>
<reference evidence="4" key="2">
    <citation type="submission" date="2025-08" db="UniProtKB">
        <authorList>
            <consortium name="Ensembl"/>
        </authorList>
    </citation>
    <scope>IDENTIFICATION</scope>
</reference>
<dbReference type="GO" id="GO:0050868">
    <property type="term" value="P:negative regulation of T cell activation"/>
    <property type="evidence" value="ECO:0007669"/>
    <property type="project" value="TreeGrafter"/>
</dbReference>
<dbReference type="SUPFAM" id="SSF56496">
    <property type="entry name" value="Fibrinogen C-terminal domain-like"/>
    <property type="match status" value="1"/>
</dbReference>
<dbReference type="Pfam" id="PF00147">
    <property type="entry name" value="Fibrinogen_C"/>
    <property type="match status" value="1"/>
</dbReference>
<dbReference type="PROSITE" id="PS51406">
    <property type="entry name" value="FIBRINOGEN_C_2"/>
    <property type="match status" value="1"/>
</dbReference>
<dbReference type="InterPro" id="IPR020837">
    <property type="entry name" value="Fibrinogen_CS"/>
</dbReference>
<dbReference type="Gene3D" id="4.10.530.10">
    <property type="entry name" value="Gamma-fibrinogen Carboxyl Terminal Fragment, domain 2"/>
    <property type="match status" value="1"/>
</dbReference>
<feature type="chain" id="PRO_5025676552" description="Fibrinogen C-terminal domain-containing protein" evidence="2">
    <location>
        <begin position="29"/>
        <end position="269"/>
    </location>
</feature>
<dbReference type="PROSITE" id="PS00514">
    <property type="entry name" value="FIBRINOGEN_C_1"/>
    <property type="match status" value="1"/>
</dbReference>
<reference evidence="4" key="1">
    <citation type="submission" date="2019-06" db="EMBL/GenBank/DDBJ databases">
        <authorList>
            <consortium name="Wellcome Sanger Institute Data Sharing"/>
        </authorList>
    </citation>
    <scope>NUCLEOTIDE SEQUENCE [LARGE SCALE GENOMIC DNA]</scope>
</reference>
<dbReference type="PANTHER" id="PTHR19143">
    <property type="entry name" value="FIBRINOGEN/TENASCIN/ANGIOPOEITIN"/>
    <property type="match status" value="1"/>
</dbReference>
<dbReference type="PANTHER" id="PTHR19143:SF263">
    <property type="entry name" value="FIBRINOGEN-LIKE PROTEIN 1"/>
    <property type="match status" value="1"/>
</dbReference>
<dbReference type="Proteomes" id="UP000472267">
    <property type="component" value="Chromosome 17"/>
</dbReference>
<dbReference type="InterPro" id="IPR050373">
    <property type="entry name" value="Fibrinogen_C-term_domain"/>
</dbReference>
<keyword evidence="2" id="KW-0732">Signal</keyword>
<feature type="domain" description="Fibrinogen C-terminal" evidence="3">
    <location>
        <begin position="22"/>
        <end position="260"/>
    </location>
</feature>
<dbReference type="InParanoid" id="A0A672J785"/>
<sequence>EKQNCKTSEIFGIIVIFFLSVFQCETSGSDCTEIKRRLPESESGVYMIHPAASRIPFKVYCEMGADGGWTVIQKRTGAAVSFEQNWASYEHGFGHLTWDHWLGLNKIHWLTQSKRMTLRVDLWDNEGKTAYAEYKDFSLGIPQSNYELRVGRYSGTAGDAIRDPSSDLVSGPDRYDGQNGYGFSTSDRDNDSCGNCIINFYIFFKKCTDIYSGGWWFSGCGSANLNGPYRPTRMKRPLYWKTWRGYQSLTSNIKKSRVTHNDNCKLSIE</sequence>
<dbReference type="InterPro" id="IPR036056">
    <property type="entry name" value="Fibrinogen-like_C"/>
</dbReference>
<evidence type="ECO:0000256" key="1">
    <source>
        <dbReference type="ARBA" id="ARBA00023157"/>
    </source>
</evidence>
<keyword evidence="1" id="KW-1015">Disulfide bond</keyword>
<dbReference type="Gene3D" id="3.90.215.10">
    <property type="entry name" value="Gamma Fibrinogen, chain A, domain 1"/>
    <property type="match status" value="1"/>
</dbReference>
<protein>
    <recommendedName>
        <fullName evidence="3">Fibrinogen C-terminal domain-containing protein</fullName>
    </recommendedName>
</protein>
<evidence type="ECO:0000256" key="2">
    <source>
        <dbReference type="SAM" id="SignalP"/>
    </source>
</evidence>
<dbReference type="GO" id="GO:0005615">
    <property type="term" value="C:extracellular space"/>
    <property type="evidence" value="ECO:0007669"/>
    <property type="project" value="TreeGrafter"/>
</dbReference>
<dbReference type="SMART" id="SM00186">
    <property type="entry name" value="FBG"/>
    <property type="match status" value="1"/>
</dbReference>
<dbReference type="OMA" id="ECAFTEG"/>
<dbReference type="GO" id="GO:0050776">
    <property type="term" value="P:regulation of immune response"/>
    <property type="evidence" value="ECO:0007669"/>
    <property type="project" value="TreeGrafter"/>
</dbReference>
<dbReference type="NCBIfam" id="NF040941">
    <property type="entry name" value="GGGWT_bact"/>
    <property type="match status" value="1"/>
</dbReference>
<evidence type="ECO:0000313" key="5">
    <source>
        <dbReference type="Proteomes" id="UP000472267"/>
    </source>
</evidence>
<organism evidence="4 5">
    <name type="scientific">Salarias fasciatus</name>
    <name type="common">Jewelled blenny</name>
    <name type="synonym">Blennius fasciatus</name>
    <dbReference type="NCBI Taxonomy" id="181472"/>
    <lineage>
        <taxon>Eukaryota</taxon>
        <taxon>Metazoa</taxon>
        <taxon>Chordata</taxon>
        <taxon>Craniata</taxon>
        <taxon>Vertebrata</taxon>
        <taxon>Euteleostomi</taxon>
        <taxon>Actinopterygii</taxon>
        <taxon>Neopterygii</taxon>
        <taxon>Teleostei</taxon>
        <taxon>Neoteleostei</taxon>
        <taxon>Acanthomorphata</taxon>
        <taxon>Ovalentaria</taxon>
        <taxon>Blenniimorphae</taxon>
        <taxon>Blenniiformes</taxon>
        <taxon>Blennioidei</taxon>
        <taxon>Blenniidae</taxon>
        <taxon>Salariinae</taxon>
        <taxon>Salarias</taxon>
    </lineage>
</organism>
<evidence type="ECO:0000259" key="3">
    <source>
        <dbReference type="PROSITE" id="PS51406"/>
    </source>
</evidence>
<proteinExistence type="predicted"/>
<dbReference type="InterPro" id="IPR002181">
    <property type="entry name" value="Fibrinogen_a/b/g_C_dom"/>
</dbReference>